<proteinExistence type="predicted"/>
<dbReference type="Proteomes" id="UP000310189">
    <property type="component" value="Unassembled WGS sequence"/>
</dbReference>
<organism evidence="4 5">
    <name type="scientific">Wallemia hederae</name>
    <dbReference type="NCBI Taxonomy" id="1540922"/>
    <lineage>
        <taxon>Eukaryota</taxon>
        <taxon>Fungi</taxon>
        <taxon>Dikarya</taxon>
        <taxon>Basidiomycota</taxon>
        <taxon>Wallemiomycotina</taxon>
        <taxon>Wallemiomycetes</taxon>
        <taxon>Wallemiales</taxon>
        <taxon>Wallemiaceae</taxon>
        <taxon>Wallemia</taxon>
    </lineage>
</organism>
<dbReference type="AlphaFoldDB" id="A0A4T0FQL0"/>
<dbReference type="OrthoDB" id="347435at2759"/>
<dbReference type="SUPFAM" id="SSF52540">
    <property type="entry name" value="P-loop containing nucleoside triphosphate hydrolases"/>
    <property type="match status" value="1"/>
</dbReference>
<name>A0A4T0FQL0_9BASI</name>
<feature type="domain" description="Zeta toxin" evidence="3">
    <location>
        <begin position="23"/>
        <end position="85"/>
    </location>
</feature>
<dbReference type="Pfam" id="PF06414">
    <property type="entry name" value="Zeta_toxin"/>
    <property type="match status" value="1"/>
</dbReference>
<keyword evidence="2" id="KW-0067">ATP-binding</keyword>
<dbReference type="EMBL" id="SPNW01000018">
    <property type="protein sequence ID" value="TIA90520.1"/>
    <property type="molecule type" value="Genomic_DNA"/>
</dbReference>
<keyword evidence="1" id="KW-0547">Nucleotide-binding</keyword>
<dbReference type="InterPro" id="IPR010488">
    <property type="entry name" value="Zeta_toxin_domain"/>
</dbReference>
<comment type="caution">
    <text evidence="4">The sequence shown here is derived from an EMBL/GenBank/DDBJ whole genome shotgun (WGS) entry which is preliminary data.</text>
</comment>
<evidence type="ECO:0000256" key="1">
    <source>
        <dbReference type="ARBA" id="ARBA00022741"/>
    </source>
</evidence>
<evidence type="ECO:0000256" key="2">
    <source>
        <dbReference type="ARBA" id="ARBA00022840"/>
    </source>
</evidence>
<evidence type="ECO:0000313" key="4">
    <source>
        <dbReference type="EMBL" id="TIA90520.1"/>
    </source>
</evidence>
<gene>
    <name evidence="4" type="ORF">E3P99_01489</name>
</gene>
<sequence>MTASAKVERIVNWLRPLIDQAQHAHIARPFFVGLTGVQGSGKSTIVREVTQHLESTGLRTVHLSLDDLYLTHRDQRELTEAHSANKLYRHRGLSGTHDTLLAREVLQGLRDSWSSNAHAIDIPVYDKSLHGGQGDRKERGEWRTVNLSKDDPIQVVIFEGWSLGFRPLEKGVLAAQHKSASQSPPSLTNQLAEHSLEDVLDINAALAHYDSIFSGPQFFDALIYLQASQLGFVYEWRQEQEQRLRDAGKPAQSEQQIIDFVRSYMIAYELYLPKLTQGFFEGEKGKGRQLTLTLDKQREMMGSQVL</sequence>
<dbReference type="Gene3D" id="3.40.50.300">
    <property type="entry name" value="P-loop containing nucleotide triphosphate hydrolases"/>
    <property type="match status" value="1"/>
</dbReference>
<evidence type="ECO:0000259" key="3">
    <source>
        <dbReference type="Pfam" id="PF06414"/>
    </source>
</evidence>
<keyword evidence="5" id="KW-1185">Reference proteome</keyword>
<dbReference type="GO" id="GO:0016301">
    <property type="term" value="F:kinase activity"/>
    <property type="evidence" value="ECO:0007669"/>
    <property type="project" value="InterPro"/>
</dbReference>
<protein>
    <recommendedName>
        <fullName evidence="3">Zeta toxin domain-containing protein</fullName>
    </recommendedName>
</protein>
<accession>A0A4T0FQL0</accession>
<reference evidence="4 5" key="1">
    <citation type="submission" date="2019-03" db="EMBL/GenBank/DDBJ databases">
        <title>Sequencing 23 genomes of Wallemia ichthyophaga.</title>
        <authorList>
            <person name="Gostincar C."/>
        </authorList>
    </citation>
    <scope>NUCLEOTIDE SEQUENCE [LARGE SCALE GENOMIC DNA]</scope>
    <source>
        <strain evidence="4 5">EXF-5753</strain>
    </source>
</reference>
<dbReference type="InterPro" id="IPR027417">
    <property type="entry name" value="P-loop_NTPase"/>
</dbReference>
<dbReference type="PANTHER" id="PTHR10285">
    <property type="entry name" value="URIDINE KINASE"/>
    <property type="match status" value="1"/>
</dbReference>
<dbReference type="GO" id="GO:0005524">
    <property type="term" value="F:ATP binding"/>
    <property type="evidence" value="ECO:0007669"/>
    <property type="project" value="UniProtKB-KW"/>
</dbReference>
<evidence type="ECO:0000313" key="5">
    <source>
        <dbReference type="Proteomes" id="UP000310189"/>
    </source>
</evidence>